<evidence type="ECO:0000313" key="15">
    <source>
        <dbReference type="EMBL" id="OAF09390.1"/>
    </source>
</evidence>
<dbReference type="PANTHER" id="PTHR43822">
    <property type="entry name" value="HOMOACONITASE, MITOCHONDRIAL-RELATED"/>
    <property type="match status" value="1"/>
</dbReference>
<dbReference type="PANTHER" id="PTHR43822:SF9">
    <property type="entry name" value="3-ISOPROPYLMALATE DEHYDRATASE"/>
    <property type="match status" value="1"/>
</dbReference>
<evidence type="ECO:0000256" key="1">
    <source>
        <dbReference type="ARBA" id="ARBA00000491"/>
    </source>
</evidence>
<dbReference type="Pfam" id="PF00330">
    <property type="entry name" value="Aconitase"/>
    <property type="match status" value="1"/>
</dbReference>
<dbReference type="InterPro" id="IPR001030">
    <property type="entry name" value="Acoase/IPM_deHydtase_lsu_aba"/>
</dbReference>
<accession>A0A176YR40</accession>
<feature type="binding site" evidence="13">
    <location>
        <position position="407"/>
    </location>
    <ligand>
        <name>[4Fe-4S] cluster</name>
        <dbReference type="ChEBI" id="CHEBI:49883"/>
    </ligand>
</feature>
<keyword evidence="6 13" id="KW-0004">4Fe-4S</keyword>
<evidence type="ECO:0000259" key="14">
    <source>
        <dbReference type="Pfam" id="PF00330"/>
    </source>
</evidence>
<feature type="domain" description="Aconitase/3-isopropylmalate dehydratase large subunit alpha/beta/alpha" evidence="14">
    <location>
        <begin position="8"/>
        <end position="457"/>
    </location>
</feature>
<dbReference type="EMBL" id="LSEF01000098">
    <property type="protein sequence ID" value="OAF09390.1"/>
    <property type="molecule type" value="Genomic_DNA"/>
</dbReference>
<dbReference type="PROSITE" id="PS01244">
    <property type="entry name" value="ACONITASE_2"/>
    <property type="match status" value="1"/>
</dbReference>
<evidence type="ECO:0000256" key="5">
    <source>
        <dbReference type="ARBA" id="ARBA00022430"/>
    </source>
</evidence>
<dbReference type="GO" id="GO:0051539">
    <property type="term" value="F:4 iron, 4 sulfur cluster binding"/>
    <property type="evidence" value="ECO:0007669"/>
    <property type="project" value="UniProtKB-KW"/>
</dbReference>
<keyword evidence="5 13" id="KW-0432">Leucine biosynthesis</keyword>
<evidence type="ECO:0000256" key="11">
    <source>
        <dbReference type="ARBA" id="ARBA00023239"/>
    </source>
</evidence>
<name>A0A176YR40_9BRAD</name>
<dbReference type="GO" id="GO:0009098">
    <property type="term" value="P:L-leucine biosynthetic process"/>
    <property type="evidence" value="ECO:0007669"/>
    <property type="project" value="UniProtKB-UniRule"/>
</dbReference>
<dbReference type="InterPro" id="IPR036008">
    <property type="entry name" value="Aconitase_4Fe-4S_dom"/>
</dbReference>
<evidence type="ECO:0000256" key="9">
    <source>
        <dbReference type="ARBA" id="ARBA00023004"/>
    </source>
</evidence>
<comment type="pathway">
    <text evidence="3 13">Amino-acid biosynthesis; L-leucine biosynthesis; L-leucine from 3-methyl-2-oxobutanoate: step 2/4.</text>
</comment>
<evidence type="ECO:0000256" key="13">
    <source>
        <dbReference type="HAMAP-Rule" id="MF_01026"/>
    </source>
</evidence>
<keyword evidence="11 13" id="KW-0456">Lyase</keyword>
<evidence type="ECO:0000256" key="3">
    <source>
        <dbReference type="ARBA" id="ARBA00004729"/>
    </source>
</evidence>
<evidence type="ECO:0000256" key="8">
    <source>
        <dbReference type="ARBA" id="ARBA00022723"/>
    </source>
</evidence>
<feature type="binding site" evidence="13">
    <location>
        <position position="410"/>
    </location>
    <ligand>
        <name>[4Fe-4S] cluster</name>
        <dbReference type="ChEBI" id="CHEBI:49883"/>
    </ligand>
</feature>
<keyword evidence="10 13" id="KW-0411">Iron-sulfur</keyword>
<evidence type="ECO:0000256" key="7">
    <source>
        <dbReference type="ARBA" id="ARBA00022605"/>
    </source>
</evidence>
<keyword evidence="8 13" id="KW-0479">Metal-binding</keyword>
<keyword evidence="9 13" id="KW-0408">Iron</keyword>
<keyword evidence="16" id="KW-1185">Reference proteome</keyword>
<dbReference type="SUPFAM" id="SSF53732">
    <property type="entry name" value="Aconitase iron-sulfur domain"/>
    <property type="match status" value="1"/>
</dbReference>
<comment type="catalytic activity">
    <reaction evidence="1 13">
        <text>(2R,3S)-3-isopropylmalate = (2S)-2-isopropylmalate</text>
        <dbReference type="Rhea" id="RHEA:32287"/>
        <dbReference type="ChEBI" id="CHEBI:1178"/>
        <dbReference type="ChEBI" id="CHEBI:35121"/>
        <dbReference type="EC" id="4.2.1.33"/>
    </reaction>
</comment>
<dbReference type="InterPro" id="IPR015931">
    <property type="entry name" value="Acnase/IPM_dHydase_lsu_aba_1/3"/>
</dbReference>
<dbReference type="UniPathway" id="UPA00048">
    <property type="reaction ID" value="UER00071"/>
</dbReference>
<evidence type="ECO:0000256" key="2">
    <source>
        <dbReference type="ARBA" id="ARBA00002695"/>
    </source>
</evidence>
<keyword evidence="12 13" id="KW-0100">Branched-chain amino acid biosynthesis</keyword>
<dbReference type="RefSeq" id="WP_145928041.1">
    <property type="nucleotide sequence ID" value="NZ_LSEF01000098.1"/>
</dbReference>
<dbReference type="NCBIfam" id="TIGR00170">
    <property type="entry name" value="leuC"/>
    <property type="match status" value="1"/>
</dbReference>
<dbReference type="Proteomes" id="UP000077173">
    <property type="component" value="Unassembled WGS sequence"/>
</dbReference>
<evidence type="ECO:0000256" key="6">
    <source>
        <dbReference type="ARBA" id="ARBA00022485"/>
    </source>
</evidence>
<comment type="caution">
    <text evidence="15">The sequence shown here is derived from an EMBL/GenBank/DDBJ whole genome shotgun (WGS) entry which is preliminary data.</text>
</comment>
<dbReference type="InterPro" id="IPR050067">
    <property type="entry name" value="IPM_dehydratase_rel_enz"/>
</dbReference>
<comment type="subunit">
    <text evidence="4 13">Heterodimer of LeuC and LeuD.</text>
</comment>
<gene>
    <name evidence="13" type="primary">leuC</name>
    <name evidence="15" type="ORF">AXW67_26800</name>
</gene>
<dbReference type="NCBIfam" id="NF009116">
    <property type="entry name" value="PRK12466.1"/>
    <property type="match status" value="1"/>
</dbReference>
<keyword evidence="7 13" id="KW-0028">Amino-acid biosynthesis</keyword>
<feature type="binding site" evidence="13">
    <location>
        <position position="347"/>
    </location>
    <ligand>
        <name>[4Fe-4S] cluster</name>
        <dbReference type="ChEBI" id="CHEBI:49883"/>
    </ligand>
</feature>
<evidence type="ECO:0000256" key="12">
    <source>
        <dbReference type="ARBA" id="ARBA00023304"/>
    </source>
</evidence>
<dbReference type="AlphaFoldDB" id="A0A176YR40"/>
<dbReference type="GO" id="GO:0046872">
    <property type="term" value="F:metal ion binding"/>
    <property type="evidence" value="ECO:0007669"/>
    <property type="project" value="UniProtKB-KW"/>
</dbReference>
<dbReference type="FunFam" id="3.30.499.10:FF:000007">
    <property type="entry name" value="3-isopropylmalate dehydratase large subunit"/>
    <property type="match status" value="1"/>
</dbReference>
<evidence type="ECO:0000313" key="16">
    <source>
        <dbReference type="Proteomes" id="UP000077173"/>
    </source>
</evidence>
<protein>
    <recommendedName>
        <fullName evidence="13">3-isopropylmalate dehydratase large subunit</fullName>
        <ecNumber evidence="13">4.2.1.33</ecNumber>
    </recommendedName>
    <alternativeName>
        <fullName evidence="13">Alpha-IPM isomerase</fullName>
        <shortName evidence="13">IPMI</shortName>
    </alternativeName>
    <alternativeName>
        <fullName evidence="13">Isopropylmalate isomerase</fullName>
    </alternativeName>
</protein>
<comment type="cofactor">
    <cofactor evidence="13">
        <name>[4Fe-4S] cluster</name>
        <dbReference type="ChEBI" id="CHEBI:49883"/>
    </cofactor>
    <text evidence="13">Binds 1 [4Fe-4S] cluster per subunit.</text>
</comment>
<comment type="similarity">
    <text evidence="13">Belongs to the aconitase/IPM isomerase family. LeuC type 1 subfamily.</text>
</comment>
<sequence>MPGRTMFQKIWDDHVVADLGDDVFLLHIDRHILHDLGGPGGILSVEQRGLRIRNPELTFATADHAISSARGRAFTSVVGIRLLEALRSGTRSAGIRLFDVGEVGQGIVHVIGPELGLTQPGALLVCGDSHTCTHGGIGAMAFGIGTTELTHVLATQTLVQSRPRTMRVRLEGDTAVGVTAKDLILHLIGTIGVGGGSGYAVEYAGSAIRNMGIEERLTVCNLSIELGAKIGMVAPDEKTFAYLKGRKFSPAEELWDRATTYWRTLPSDDEAEFDREVEIQVGNVAPHVTWGTSPEQVLPVDGMIPDLAALPDVGKREAAVAALNYMGLEPGKPIIGTPVDWVFIGSCANSRISDLRSAAEVVRGRKVASSVRAWVVPGSESVKRQAEAEGLDGVFKDAGFEWREPGCSMCLAANGETVPAGQRSISTSNRNFVGRQGPGARTHLASPAMAAAAAIAGHIADVRKLKELT</sequence>
<dbReference type="PRINTS" id="PR00415">
    <property type="entry name" value="ACONITASE"/>
</dbReference>
<evidence type="ECO:0000256" key="10">
    <source>
        <dbReference type="ARBA" id="ARBA00023014"/>
    </source>
</evidence>
<proteinExistence type="inferred from homology"/>
<comment type="function">
    <text evidence="2 13">Catalyzes the isomerization between 2-isopropylmalate and 3-isopropylmalate, via the formation of 2-isopropylmaleate.</text>
</comment>
<dbReference type="GO" id="GO:0003861">
    <property type="term" value="F:3-isopropylmalate dehydratase activity"/>
    <property type="evidence" value="ECO:0007669"/>
    <property type="project" value="UniProtKB-UniRule"/>
</dbReference>
<dbReference type="Gene3D" id="3.30.499.10">
    <property type="entry name" value="Aconitase, domain 3"/>
    <property type="match status" value="2"/>
</dbReference>
<organism evidence="15 16">
    <name type="scientific">Bradyrhizobium neotropicale</name>
    <dbReference type="NCBI Taxonomy" id="1497615"/>
    <lineage>
        <taxon>Bacteria</taxon>
        <taxon>Pseudomonadati</taxon>
        <taxon>Pseudomonadota</taxon>
        <taxon>Alphaproteobacteria</taxon>
        <taxon>Hyphomicrobiales</taxon>
        <taxon>Nitrobacteraceae</taxon>
        <taxon>Bradyrhizobium</taxon>
    </lineage>
</organism>
<evidence type="ECO:0000256" key="4">
    <source>
        <dbReference type="ARBA" id="ARBA00011271"/>
    </source>
</evidence>
<dbReference type="EC" id="4.2.1.33" evidence="13"/>
<reference evidence="15 16" key="1">
    <citation type="submission" date="2016-02" db="EMBL/GenBank/DDBJ databases">
        <title>Draft genome sequence of the strain BR 10247T Bradyrhizobium neotropicale isolated from nodules of Centrolobium paraense.</title>
        <authorList>
            <person name="Simoes-Araujo J.L."/>
            <person name="Barauna A.C."/>
            <person name="Silva K."/>
            <person name="Zilli J.E."/>
        </authorList>
    </citation>
    <scope>NUCLEOTIDE SEQUENCE [LARGE SCALE GENOMIC DNA]</scope>
    <source>
        <strain evidence="15 16">BR 10247</strain>
    </source>
</reference>
<dbReference type="HAMAP" id="MF_01026">
    <property type="entry name" value="LeuC_type1"/>
    <property type="match status" value="1"/>
</dbReference>
<dbReference type="InterPro" id="IPR004430">
    <property type="entry name" value="3-IsopropMal_deHydase_lsu"/>
</dbReference>
<dbReference type="InterPro" id="IPR018136">
    <property type="entry name" value="Aconitase_4Fe-4S_BS"/>
</dbReference>
<dbReference type="NCBIfam" id="NF004016">
    <property type="entry name" value="PRK05478.1"/>
    <property type="match status" value="1"/>
</dbReference>